<comment type="caution">
    <text evidence="1">The sequence shown here is derived from an EMBL/GenBank/DDBJ whole genome shotgun (WGS) entry which is preliminary data.</text>
</comment>
<reference evidence="1" key="1">
    <citation type="submission" date="2023-04" db="EMBL/GenBank/DDBJ databases">
        <title>Draft Genome sequencing of Naganishia species isolated from polar environments using Oxford Nanopore Technology.</title>
        <authorList>
            <person name="Leo P."/>
            <person name="Venkateswaran K."/>
        </authorList>
    </citation>
    <scope>NUCLEOTIDE SEQUENCE</scope>
    <source>
        <strain evidence="1">MNA-CCFEE 5261</strain>
    </source>
</reference>
<evidence type="ECO:0000313" key="2">
    <source>
        <dbReference type="Proteomes" id="UP001241377"/>
    </source>
</evidence>
<evidence type="ECO:0000313" key="1">
    <source>
        <dbReference type="EMBL" id="KAJ9101555.1"/>
    </source>
</evidence>
<organism evidence="1 2">
    <name type="scientific">Naganishia cerealis</name>
    <dbReference type="NCBI Taxonomy" id="610337"/>
    <lineage>
        <taxon>Eukaryota</taxon>
        <taxon>Fungi</taxon>
        <taxon>Dikarya</taxon>
        <taxon>Basidiomycota</taxon>
        <taxon>Agaricomycotina</taxon>
        <taxon>Tremellomycetes</taxon>
        <taxon>Filobasidiales</taxon>
        <taxon>Filobasidiaceae</taxon>
        <taxon>Naganishia</taxon>
    </lineage>
</organism>
<gene>
    <name evidence="1" type="ORF">QFC19_005052</name>
</gene>
<sequence length="759" mass="86124">MAAHANDSIPLQEVEAAPSSDLGIENGHKRSGEFSEQVQTDKLTVENDIELATINSTEAVLDTKKDALDEVNGSANKILEQELRPDLAQFMAACQLGDLPTIQDLVTSGKVQATETFSDGITGLHWAAINNRIQTVKYLVEQKVNVNALGGELRASPLHWACRNGLVYVVDYLLCHTDADPALRDAQSYNALHLATHSSNITLLVYMLLSCCGLGKRLYVDEPDSCNRTCLHWAAYQGDIMSVNALLRFGADASKVDNTLFLPLHWAFMKGYKSVLKTLLEAGSDIFAKNDQGKDSFAVAKDMNCYDLWVKVLKEANRDPKKEWAIKYRWLDPRLAKLVTFFTPYVVLPIVFEICSFHNGFAIPKLFSSVILFVAMFYFLSYVIVPNYLLEDKPIPKSPFLAGIFSGTAFWCIIVWITKLLPNISLANVLVNLILAVLIVGFVFCFFKAMFINPGFVPTPTDNEVILEQVKDLIDLGKFDTDHFCVDTFVRKPLRSKYSRFNKRLVARFDHYCPWIYNDVGVRNHKLFMTFVFALHWAIVLFTYLTIDLFSTLEDAPGYESDDESNQCSLLSDDLCLGFKHHHFHFNLMVWCLLQYIWIASLCLGQMFQISKGLTTWEFRLLNSQMERTSAYNHSTVPPDYGVGIATASNQPASPTHRHKLPFTTCIQLVGLDQFFMTAKLTIMSFINRTSNEAYNPLETVDVPFDHGIKQNWLDFWFLGEIKFRSLFFLPIEGENNLNGQVVDYYKLYEVPKHARELV</sequence>
<keyword evidence="2" id="KW-1185">Reference proteome</keyword>
<name>A0ACC2VR44_9TREE</name>
<dbReference type="Proteomes" id="UP001241377">
    <property type="component" value="Unassembled WGS sequence"/>
</dbReference>
<proteinExistence type="predicted"/>
<dbReference type="EMBL" id="JASBWR010000056">
    <property type="protein sequence ID" value="KAJ9101555.1"/>
    <property type="molecule type" value="Genomic_DNA"/>
</dbReference>
<protein>
    <submittedName>
        <fullName evidence="1">Uncharacterized protein</fullName>
    </submittedName>
</protein>
<accession>A0ACC2VR44</accession>